<keyword evidence="4" id="KW-1185">Reference proteome</keyword>
<evidence type="ECO:0000256" key="1">
    <source>
        <dbReference type="SAM" id="Coils"/>
    </source>
</evidence>
<dbReference type="EMBL" id="JBHFNT010000253">
    <property type="protein sequence ID" value="MFB2838529.1"/>
    <property type="molecule type" value="Genomic_DNA"/>
</dbReference>
<gene>
    <name evidence="3" type="ORF">ACE1CA_28910</name>
</gene>
<feature type="coiled-coil region" evidence="1">
    <location>
        <begin position="7"/>
        <end position="34"/>
    </location>
</feature>
<protein>
    <submittedName>
        <fullName evidence="3">Uncharacterized protein</fullName>
    </submittedName>
</protein>
<feature type="transmembrane region" description="Helical" evidence="2">
    <location>
        <begin position="36"/>
        <end position="54"/>
    </location>
</feature>
<organism evidence="3 4">
    <name type="scientific">Floridaenema evergladense BLCC-F167</name>
    <dbReference type="NCBI Taxonomy" id="3153639"/>
    <lineage>
        <taxon>Bacteria</taxon>
        <taxon>Bacillati</taxon>
        <taxon>Cyanobacteriota</taxon>
        <taxon>Cyanophyceae</taxon>
        <taxon>Oscillatoriophycideae</taxon>
        <taxon>Aerosakkonematales</taxon>
        <taxon>Aerosakkonemataceae</taxon>
        <taxon>Floridanema</taxon>
        <taxon>Floridanema evergladense</taxon>
    </lineage>
</organism>
<comment type="caution">
    <text evidence="3">The sequence shown here is derived from an EMBL/GenBank/DDBJ whole genome shotgun (WGS) entry which is preliminary data.</text>
</comment>
<dbReference type="RefSeq" id="WP_413280840.1">
    <property type="nucleotide sequence ID" value="NZ_JBHFNT010000253.1"/>
</dbReference>
<accession>A0ABV4WTU5</accession>
<keyword evidence="1" id="KW-0175">Coiled coil</keyword>
<proteinExistence type="predicted"/>
<evidence type="ECO:0000313" key="3">
    <source>
        <dbReference type="EMBL" id="MFB2838529.1"/>
    </source>
</evidence>
<name>A0ABV4WTU5_9CYAN</name>
<dbReference type="Proteomes" id="UP001576780">
    <property type="component" value="Unassembled WGS sequence"/>
</dbReference>
<keyword evidence="2" id="KW-0472">Membrane</keyword>
<evidence type="ECO:0000256" key="2">
    <source>
        <dbReference type="SAM" id="Phobius"/>
    </source>
</evidence>
<keyword evidence="2" id="KW-1133">Transmembrane helix</keyword>
<sequence length="96" mass="11291">MMEQQLLEQLAQDNQQLTAKCAELEKQLANHKSEGWLIFFVELALLFGLGLFIGNWQGKWQGYDEGYAKAANNWKREYCELKHPKSVEDFRNCMNY</sequence>
<evidence type="ECO:0000313" key="4">
    <source>
        <dbReference type="Proteomes" id="UP001576780"/>
    </source>
</evidence>
<keyword evidence="2" id="KW-0812">Transmembrane</keyword>
<reference evidence="3 4" key="1">
    <citation type="submission" date="2024-09" db="EMBL/GenBank/DDBJ databases">
        <title>Floridaenema gen nov. (Aerosakkonemataceae, Aerosakkonematales ord. nov., Cyanobacteria) from benthic tropical and subtropical fresh waters, with the description of four new species.</title>
        <authorList>
            <person name="Moretto J.A."/>
            <person name="Berthold D.E."/>
            <person name="Lefler F.W."/>
            <person name="Huang I.-S."/>
            <person name="Laughinghouse H. IV."/>
        </authorList>
    </citation>
    <scope>NUCLEOTIDE SEQUENCE [LARGE SCALE GENOMIC DNA]</scope>
    <source>
        <strain evidence="3 4">BLCC-F167</strain>
    </source>
</reference>